<name>A0A9C7G9H6_9BACI</name>
<dbReference type="InterPro" id="IPR003961">
    <property type="entry name" value="FN3_dom"/>
</dbReference>
<dbReference type="InterPro" id="IPR013783">
    <property type="entry name" value="Ig-like_fold"/>
</dbReference>
<proteinExistence type="predicted"/>
<keyword evidence="1 2" id="KW-0732">Signal</keyword>
<dbReference type="PANTHER" id="PTHR35038">
    <property type="entry name" value="DISSIMILATORY SULFITE REDUCTASE SIRA"/>
    <property type="match status" value="1"/>
</dbReference>
<dbReference type="Pfam" id="PF09699">
    <property type="entry name" value="Paired_CXXCH_1"/>
    <property type="match status" value="1"/>
</dbReference>
<dbReference type="CDD" id="cd00063">
    <property type="entry name" value="FN3"/>
    <property type="match status" value="1"/>
</dbReference>
<reference evidence="4" key="1">
    <citation type="submission" date="2021-10" db="EMBL/GenBank/DDBJ databases">
        <authorList>
            <person name="Criscuolo A."/>
        </authorList>
    </citation>
    <scope>NUCLEOTIDE SEQUENCE</scope>
    <source>
        <strain evidence="4">CIP111885</strain>
    </source>
</reference>
<dbReference type="RefSeq" id="WP_230496688.1">
    <property type="nucleotide sequence ID" value="NZ_CAKJTG010000010.1"/>
</dbReference>
<feature type="signal peptide" evidence="2">
    <location>
        <begin position="1"/>
        <end position="26"/>
    </location>
</feature>
<comment type="caution">
    <text evidence="4">The sequence shown here is derived from an EMBL/GenBank/DDBJ whole genome shotgun (WGS) entry which is preliminary data.</text>
</comment>
<dbReference type="PANTHER" id="PTHR35038:SF6">
    <property type="entry name" value="SURFACE LOCALIZED DECAHEME CYTOCHROME C LIPOPROTEIN"/>
    <property type="match status" value="1"/>
</dbReference>
<protein>
    <recommendedName>
        <fullName evidence="3">Fibronectin type-III domain-containing protein</fullName>
    </recommendedName>
</protein>
<dbReference type="Gene3D" id="2.60.40.10">
    <property type="entry name" value="Immunoglobulins"/>
    <property type="match status" value="1"/>
</dbReference>
<dbReference type="AlphaFoldDB" id="A0A9C7G9H6"/>
<gene>
    <name evidence="4" type="ORF">NEOCIP111885_02143</name>
</gene>
<dbReference type="Gene3D" id="3.90.10.10">
    <property type="entry name" value="Cytochrome C3"/>
    <property type="match status" value="1"/>
</dbReference>
<dbReference type="SUPFAM" id="SSF49265">
    <property type="entry name" value="Fibronectin type III"/>
    <property type="match status" value="1"/>
</dbReference>
<dbReference type="PROSITE" id="PS50853">
    <property type="entry name" value="FN3"/>
    <property type="match status" value="1"/>
</dbReference>
<dbReference type="EMBL" id="CAKJTG010000010">
    <property type="protein sequence ID" value="CAG9608449.1"/>
    <property type="molecule type" value="Genomic_DNA"/>
</dbReference>
<dbReference type="InterPro" id="IPR036116">
    <property type="entry name" value="FN3_sf"/>
</dbReference>
<feature type="domain" description="Fibronectin type-III" evidence="3">
    <location>
        <begin position="28"/>
        <end position="120"/>
    </location>
</feature>
<evidence type="ECO:0000256" key="1">
    <source>
        <dbReference type="ARBA" id="ARBA00022729"/>
    </source>
</evidence>
<dbReference type="Proteomes" id="UP000789845">
    <property type="component" value="Unassembled WGS sequence"/>
</dbReference>
<evidence type="ECO:0000313" key="5">
    <source>
        <dbReference type="Proteomes" id="UP000789845"/>
    </source>
</evidence>
<dbReference type="Gene3D" id="1.10.1130.10">
    <property type="entry name" value="Flavocytochrome C3, Chain A"/>
    <property type="match status" value="1"/>
</dbReference>
<evidence type="ECO:0000259" key="3">
    <source>
        <dbReference type="PROSITE" id="PS50853"/>
    </source>
</evidence>
<feature type="chain" id="PRO_5039283979" description="Fibronectin type-III domain-containing protein" evidence="2">
    <location>
        <begin position="27"/>
        <end position="658"/>
    </location>
</feature>
<dbReference type="InterPro" id="IPR051829">
    <property type="entry name" value="Multiheme_Cytochr_ET"/>
</dbReference>
<sequence>MSKVKLSFSFLLTLLLVGMFSVVAFAAAPSAPSVKYFDWKNGNIHVGWTWTAASGGATNVTYKIFVDGDTAGIDVPVASGNSYVATGLTSTDNHTFQVAATTTDGISGKSTLVTVVPEKANNEAMVGLDGKPIPEGEVDNGINNAHKTGVGQVVKNPGNQLDNAGKIGAHKLHGSYQNNTNSCASCHQTHTAASSGLLFKNGAYNTCTACHDGTLGFYNVFGTSNAEDMGAGTFGGTHDGNMSVHMATGALEISAAPGSNAKVGTTWSAEFTCASCHDPHGSYSDRLLSVNPNGMATVERKSVNSTVYGNKLMEVSVYETMPTANISATNLNDYAFKDITISAADIAAPVFDTATPPKIITPAGYYYNTGLKVGDRVLQLQRYIGSWQNAPGVYLTKQGINNTSYWPKLYKDTTLVWPPAVPTSEPGKTTVANANKQDATDGKYWFNNSKAFYKVPGTKGDGTINKITEVQKAYVVQLGYLPSGQNKLGGVVNPAANGYQPLVTDNNYLTTTGKGIQMNEWCGACHVDYFTRTKTNTGVDGNYNHHTMSDSYNCERCHYAHGTDAKIMRDAQGSTLEDLTATGGKFVGNQVKAIEYLKDQNDSSALKRFTNMAVCYGCHTSSHAEGFINNNEYNTTDSNNGFQSGSVTKGQKLIPWGN</sequence>
<evidence type="ECO:0000313" key="4">
    <source>
        <dbReference type="EMBL" id="CAG9608449.1"/>
    </source>
</evidence>
<dbReference type="InterPro" id="IPR036280">
    <property type="entry name" value="Multihaem_cyt_sf"/>
</dbReference>
<organism evidence="4 5">
    <name type="scientific">Pseudoneobacillus rhizosphaerae</name>
    <dbReference type="NCBI Taxonomy" id="2880968"/>
    <lineage>
        <taxon>Bacteria</taxon>
        <taxon>Bacillati</taxon>
        <taxon>Bacillota</taxon>
        <taxon>Bacilli</taxon>
        <taxon>Bacillales</taxon>
        <taxon>Bacillaceae</taxon>
        <taxon>Pseudoneobacillus</taxon>
    </lineage>
</organism>
<keyword evidence="5" id="KW-1185">Reference proteome</keyword>
<dbReference type="SUPFAM" id="SSF48695">
    <property type="entry name" value="Multiheme cytochromes"/>
    <property type="match status" value="2"/>
</dbReference>
<evidence type="ECO:0000256" key="2">
    <source>
        <dbReference type="SAM" id="SignalP"/>
    </source>
</evidence>
<dbReference type="InterPro" id="IPR010177">
    <property type="entry name" value="Paired_CXXCH_1"/>
</dbReference>
<accession>A0A9C7G9H6</accession>
<dbReference type="GO" id="GO:0016491">
    <property type="term" value="F:oxidoreductase activity"/>
    <property type="evidence" value="ECO:0007669"/>
    <property type="project" value="TreeGrafter"/>
</dbReference>